<evidence type="ECO:0000313" key="14">
    <source>
        <dbReference type="Proteomes" id="UP000467840"/>
    </source>
</evidence>
<protein>
    <recommendedName>
        <fullName evidence="3">Single-stranded-DNA-specific exonuclease RecJ</fullName>
    </recommendedName>
</protein>
<comment type="caution">
    <text evidence="13">The sequence shown here is derived from an EMBL/GenBank/DDBJ whole genome shotgun (WGS) entry which is preliminary data.</text>
</comment>
<evidence type="ECO:0000256" key="7">
    <source>
        <dbReference type="ARBA" id="ARBA00022839"/>
    </source>
</evidence>
<keyword evidence="6" id="KW-0378">Hydrolase</keyword>
<name>A0A6A6K0B1_HEVBR</name>
<keyword evidence="7" id="KW-0269">Exonuclease</keyword>
<gene>
    <name evidence="13" type="ORF">GH714_042931</name>
</gene>
<feature type="domain" description="DHHA1" evidence="11">
    <location>
        <begin position="284"/>
        <end position="376"/>
    </location>
</feature>
<dbReference type="InterPro" id="IPR003156">
    <property type="entry name" value="DHHA1_dom"/>
</dbReference>
<dbReference type="Gene3D" id="1.10.3090.10">
    <property type="entry name" value="cca-adding enzyme, domain 2"/>
    <property type="match status" value="1"/>
</dbReference>
<dbReference type="Gene3D" id="3.30.460.10">
    <property type="entry name" value="Beta Polymerase, domain 2"/>
    <property type="match status" value="1"/>
</dbReference>
<dbReference type="PANTHER" id="PTHR30255:SF2">
    <property type="entry name" value="SINGLE-STRANDED-DNA-SPECIFIC EXONUCLEASE RECJ"/>
    <property type="match status" value="1"/>
</dbReference>
<evidence type="ECO:0000259" key="9">
    <source>
        <dbReference type="Pfam" id="PF01368"/>
    </source>
</evidence>
<evidence type="ECO:0000256" key="3">
    <source>
        <dbReference type="ARBA" id="ARBA00019841"/>
    </source>
</evidence>
<dbReference type="SUPFAM" id="SSF64182">
    <property type="entry name" value="DHH phosphoesterases"/>
    <property type="match status" value="1"/>
</dbReference>
<evidence type="ECO:0000256" key="4">
    <source>
        <dbReference type="ARBA" id="ARBA00022679"/>
    </source>
</evidence>
<organism evidence="13 14">
    <name type="scientific">Hevea brasiliensis</name>
    <name type="common">Para rubber tree</name>
    <name type="synonym">Siphonia brasiliensis</name>
    <dbReference type="NCBI Taxonomy" id="3981"/>
    <lineage>
        <taxon>Eukaryota</taxon>
        <taxon>Viridiplantae</taxon>
        <taxon>Streptophyta</taxon>
        <taxon>Embryophyta</taxon>
        <taxon>Tracheophyta</taxon>
        <taxon>Spermatophyta</taxon>
        <taxon>Magnoliopsida</taxon>
        <taxon>eudicotyledons</taxon>
        <taxon>Gunneridae</taxon>
        <taxon>Pentapetalae</taxon>
        <taxon>rosids</taxon>
        <taxon>fabids</taxon>
        <taxon>Malpighiales</taxon>
        <taxon>Euphorbiaceae</taxon>
        <taxon>Crotonoideae</taxon>
        <taxon>Micrandreae</taxon>
        <taxon>Hevea</taxon>
    </lineage>
</organism>
<keyword evidence="8" id="KW-0694">RNA-binding</keyword>
<evidence type="ECO:0000259" key="10">
    <source>
        <dbReference type="Pfam" id="PF01743"/>
    </source>
</evidence>
<evidence type="ECO:0000256" key="6">
    <source>
        <dbReference type="ARBA" id="ARBA00022801"/>
    </source>
</evidence>
<comment type="similarity">
    <text evidence="1">Belongs to the RecJ family.</text>
</comment>
<proteinExistence type="inferred from homology"/>
<dbReference type="SUPFAM" id="SSF81301">
    <property type="entry name" value="Nucleotidyltransferase"/>
    <property type="match status" value="1"/>
</dbReference>
<dbReference type="InterPro" id="IPR002646">
    <property type="entry name" value="PolA_pol_head_dom"/>
</dbReference>
<dbReference type="InterPro" id="IPR041122">
    <property type="entry name" value="RecJ_OB"/>
</dbReference>
<dbReference type="InterPro" id="IPR038763">
    <property type="entry name" value="DHH_sf"/>
</dbReference>
<evidence type="ECO:0000256" key="2">
    <source>
        <dbReference type="ARBA" id="ARBA00007265"/>
    </source>
</evidence>
<sequence length="663" mass="72454">MQRFGLCEVVARVLATRGIPIEEMENFLFPTLKLLLPDPFHLLDMDKAVARIHDAIRNGESIAIFGDYDVDGATSSAMLCRYLRGLEVRTKIYIPDRIEEGYGPNSAAMLKLREEGYSLCITVDCGTLAYEPILAAQSVNLDVIVVDHHIGINTLPKAVAVVNPNRLDESSEHTYLSAVGTSFLLLVALQKTLREAGLFARRSEPDLMNYLDLVALGTVCDVMPMIKLNRAMVRHGLKVISARSNVGLRVLGDAIGIEEKELEKRSLEEALHQAERLVAAGNNVIMVAGDWHVGVIGIVAGRLKERFHLPSIVVSLSGNLGKASARSVSGIDIGAAVLAAKLEQLIPEGGGHAMAAGFSVCADKFEALYSFFLDRFKHSNIQKVSYACGILTAGAVNFPLWRELQMLEPFGPGNPEPRFILKNVEVRKPEVMGGSHVRCLISARIMLSKLVADPGVVRIVEAIEGSRGDARLVGGCVRDSVLGRDTTDIDLATDLVPATVIQALGSAGIKTIPTGIKHGTVTAVVAGVPYEITTLRRDLECDGRHAAVAFTNSWMEDASRRDFTFNALYCDKGGKIYDYFSGMQDLENRTVVFIGDAEARINEDFLRILRVFRFHASICDKSPLSDEIIFLCNKYAGSIAKLSRERVRSEFFKLLACTNCTST</sequence>
<feature type="domain" description="Poly A polymerase head" evidence="10">
    <location>
        <begin position="470"/>
        <end position="591"/>
    </location>
</feature>
<dbReference type="GO" id="GO:0016779">
    <property type="term" value="F:nucleotidyltransferase activity"/>
    <property type="evidence" value="ECO:0007669"/>
    <property type="project" value="InterPro"/>
</dbReference>
<keyword evidence="5" id="KW-0540">Nuclease</keyword>
<comment type="similarity">
    <text evidence="2 8">Belongs to the tRNA nucleotidyltransferase/poly(A) polymerase family.</text>
</comment>
<accession>A0A6A6K0B1</accession>
<dbReference type="Pfam" id="PF02272">
    <property type="entry name" value="DHHA1"/>
    <property type="match status" value="1"/>
</dbReference>
<keyword evidence="4 8" id="KW-0808">Transferase</keyword>
<dbReference type="Gene3D" id="3.90.1640.30">
    <property type="match status" value="1"/>
</dbReference>
<keyword evidence="14" id="KW-1185">Reference proteome</keyword>
<dbReference type="Pfam" id="PF17768">
    <property type="entry name" value="RecJ_OB"/>
    <property type="match status" value="1"/>
</dbReference>
<reference evidence="13 14" key="1">
    <citation type="journal article" date="2020" name="Mol. Plant">
        <title>The Chromosome-Based Rubber Tree Genome Provides New Insights into Spurge Genome Evolution and Rubber Biosynthesis.</title>
        <authorList>
            <person name="Liu J."/>
            <person name="Shi C."/>
            <person name="Shi C.C."/>
            <person name="Li W."/>
            <person name="Zhang Q.J."/>
            <person name="Zhang Y."/>
            <person name="Li K."/>
            <person name="Lu H.F."/>
            <person name="Shi C."/>
            <person name="Zhu S.T."/>
            <person name="Xiao Z.Y."/>
            <person name="Nan H."/>
            <person name="Yue Y."/>
            <person name="Zhu X.G."/>
            <person name="Wu Y."/>
            <person name="Hong X.N."/>
            <person name="Fan G.Y."/>
            <person name="Tong Y."/>
            <person name="Zhang D."/>
            <person name="Mao C.L."/>
            <person name="Liu Y.L."/>
            <person name="Hao S.J."/>
            <person name="Liu W.Q."/>
            <person name="Lv M.Q."/>
            <person name="Zhang H.B."/>
            <person name="Liu Y."/>
            <person name="Hu-Tang G.R."/>
            <person name="Wang J.P."/>
            <person name="Wang J.H."/>
            <person name="Sun Y.H."/>
            <person name="Ni S.B."/>
            <person name="Chen W.B."/>
            <person name="Zhang X.C."/>
            <person name="Jiao Y.N."/>
            <person name="Eichler E.E."/>
            <person name="Li G.H."/>
            <person name="Liu X."/>
            <person name="Gao L.Z."/>
        </authorList>
    </citation>
    <scope>NUCLEOTIDE SEQUENCE [LARGE SCALE GENOMIC DNA]</scope>
    <source>
        <strain evidence="14">cv. GT1</strain>
        <tissue evidence="13">Leaf</tissue>
    </source>
</reference>
<dbReference type="InterPro" id="IPR051673">
    <property type="entry name" value="SSDNA_exonuclease_RecJ"/>
</dbReference>
<dbReference type="Pfam" id="PF01368">
    <property type="entry name" value="DHH"/>
    <property type="match status" value="1"/>
</dbReference>
<dbReference type="GO" id="GO:0001680">
    <property type="term" value="P:tRNA 3'-terminal CCA addition"/>
    <property type="evidence" value="ECO:0007669"/>
    <property type="project" value="UniProtKB-ARBA"/>
</dbReference>
<evidence type="ECO:0000313" key="13">
    <source>
        <dbReference type="EMBL" id="KAF2282107.1"/>
    </source>
</evidence>
<dbReference type="AlphaFoldDB" id="A0A6A6K0B1"/>
<dbReference type="EMBL" id="JAAGAX010000511">
    <property type="protein sequence ID" value="KAF2282107.1"/>
    <property type="molecule type" value="Genomic_DNA"/>
</dbReference>
<evidence type="ECO:0000256" key="5">
    <source>
        <dbReference type="ARBA" id="ARBA00022722"/>
    </source>
</evidence>
<dbReference type="PANTHER" id="PTHR30255">
    <property type="entry name" value="SINGLE-STRANDED-DNA-SPECIFIC EXONUCLEASE RECJ"/>
    <property type="match status" value="1"/>
</dbReference>
<dbReference type="GO" id="GO:0003723">
    <property type="term" value="F:RNA binding"/>
    <property type="evidence" value="ECO:0007669"/>
    <property type="project" value="UniProtKB-KW"/>
</dbReference>
<dbReference type="InterPro" id="IPR001667">
    <property type="entry name" value="DDH_dom"/>
</dbReference>
<evidence type="ECO:0000259" key="11">
    <source>
        <dbReference type="Pfam" id="PF02272"/>
    </source>
</evidence>
<dbReference type="InterPro" id="IPR043519">
    <property type="entry name" value="NT_sf"/>
</dbReference>
<evidence type="ECO:0000256" key="1">
    <source>
        <dbReference type="ARBA" id="ARBA00005915"/>
    </source>
</evidence>
<feature type="domain" description="RecJ OB" evidence="12">
    <location>
        <begin position="391"/>
        <end position="442"/>
    </location>
</feature>
<dbReference type="Proteomes" id="UP000467840">
    <property type="component" value="Unassembled WGS sequence"/>
</dbReference>
<evidence type="ECO:0000256" key="8">
    <source>
        <dbReference type="RuleBase" id="RU003953"/>
    </source>
</evidence>
<dbReference type="SUPFAM" id="SSF81891">
    <property type="entry name" value="Poly A polymerase C-terminal region-like"/>
    <property type="match status" value="1"/>
</dbReference>
<feature type="domain" description="DDH" evidence="9">
    <location>
        <begin position="62"/>
        <end position="218"/>
    </location>
</feature>
<evidence type="ECO:0000259" key="12">
    <source>
        <dbReference type="Pfam" id="PF17768"/>
    </source>
</evidence>
<dbReference type="Pfam" id="PF01743">
    <property type="entry name" value="PolyA_pol"/>
    <property type="match status" value="1"/>
</dbReference>
<dbReference type="CDD" id="cd05398">
    <property type="entry name" value="NT_ClassII-CCAase"/>
    <property type="match status" value="1"/>
</dbReference>
<dbReference type="GO" id="GO:0004527">
    <property type="term" value="F:exonuclease activity"/>
    <property type="evidence" value="ECO:0007669"/>
    <property type="project" value="UniProtKB-KW"/>
</dbReference>